<dbReference type="OrthoDB" id="3650604at2759"/>
<accession>A0A9Q9ENQ4</accession>
<evidence type="ECO:0000313" key="3">
    <source>
        <dbReference type="Proteomes" id="UP001056384"/>
    </source>
</evidence>
<organism evidence="2 3">
    <name type="scientific">Septoria linicola</name>
    <dbReference type="NCBI Taxonomy" id="215465"/>
    <lineage>
        <taxon>Eukaryota</taxon>
        <taxon>Fungi</taxon>
        <taxon>Dikarya</taxon>
        <taxon>Ascomycota</taxon>
        <taxon>Pezizomycotina</taxon>
        <taxon>Dothideomycetes</taxon>
        <taxon>Dothideomycetidae</taxon>
        <taxon>Mycosphaerellales</taxon>
        <taxon>Mycosphaerellaceae</taxon>
        <taxon>Septoria</taxon>
    </lineage>
</organism>
<dbReference type="AlphaFoldDB" id="A0A9Q9ENQ4"/>
<reference evidence="2" key="1">
    <citation type="submission" date="2022-06" db="EMBL/GenBank/DDBJ databases">
        <title>Complete genome sequences of two strains of the flax pathogen Septoria linicola.</title>
        <authorList>
            <person name="Lapalu N."/>
            <person name="Simon A."/>
            <person name="Demenou B."/>
            <person name="Paumier D."/>
            <person name="Guillot M.-P."/>
            <person name="Gout L."/>
            <person name="Valade R."/>
        </authorList>
    </citation>
    <scope>NUCLEOTIDE SEQUENCE</scope>
    <source>
        <strain evidence="2">SE15195</strain>
    </source>
</reference>
<dbReference type="EMBL" id="CP099424">
    <property type="protein sequence ID" value="USW55698.1"/>
    <property type="molecule type" value="Genomic_DNA"/>
</dbReference>
<gene>
    <name evidence="2" type="ORF">Slin15195_G090170</name>
</gene>
<evidence type="ECO:0000313" key="2">
    <source>
        <dbReference type="EMBL" id="USW55698.1"/>
    </source>
</evidence>
<dbReference type="PROSITE" id="PS50097">
    <property type="entry name" value="BTB"/>
    <property type="match status" value="1"/>
</dbReference>
<dbReference type="Proteomes" id="UP001056384">
    <property type="component" value="Chromosome 7"/>
</dbReference>
<keyword evidence="3" id="KW-1185">Reference proteome</keyword>
<feature type="domain" description="BTB" evidence="1">
    <location>
        <begin position="11"/>
        <end position="74"/>
    </location>
</feature>
<sequence>MTDVENIAPDGDVILVVGAGKKKLRVSSQTLSSTSPVFKALLGPHFREGEQARSSQDPVAIELPEDSPMGMRMLCQLFEQFEFPPRESAPFSTEILEFVICADKYDCPKAVRWQAKGMLSERLCIIQSNHIIDWDAMLASAYLIQHQEAFKRASAHIIGTHRYRISDLLNCGCENIVPTKHILFLEEVRTATKVSHGHYESPNLELQGFCLWCVQDPKVKDLHASCSGHY</sequence>
<name>A0A9Q9ENQ4_9PEZI</name>
<proteinExistence type="predicted"/>
<dbReference type="SUPFAM" id="SSF54695">
    <property type="entry name" value="POZ domain"/>
    <property type="match status" value="1"/>
</dbReference>
<evidence type="ECO:0000259" key="1">
    <source>
        <dbReference type="PROSITE" id="PS50097"/>
    </source>
</evidence>
<protein>
    <submittedName>
        <fullName evidence="2">BTB/POZ domain-containing protein</fullName>
    </submittedName>
</protein>
<dbReference type="Gene3D" id="3.30.710.10">
    <property type="entry name" value="Potassium Channel Kv1.1, Chain A"/>
    <property type="match status" value="1"/>
</dbReference>
<dbReference type="InterPro" id="IPR000210">
    <property type="entry name" value="BTB/POZ_dom"/>
</dbReference>
<dbReference type="InterPro" id="IPR011333">
    <property type="entry name" value="SKP1/BTB/POZ_sf"/>
</dbReference>